<feature type="compositionally biased region" description="Low complexity" evidence="1">
    <location>
        <begin position="326"/>
        <end position="343"/>
    </location>
</feature>
<evidence type="ECO:0000313" key="2">
    <source>
        <dbReference type="EMBL" id="KDF00233.1"/>
    </source>
</evidence>
<evidence type="ECO:0000256" key="1">
    <source>
        <dbReference type="SAM" id="MobiDB-lite"/>
    </source>
</evidence>
<evidence type="ECO:0000313" key="3">
    <source>
        <dbReference type="Proteomes" id="UP000022835"/>
    </source>
</evidence>
<keyword evidence="3" id="KW-1185">Reference proteome</keyword>
<accession>A0A064CN60</accession>
<reference evidence="2" key="1">
    <citation type="submission" date="2014-05" db="EMBL/GenBank/DDBJ databases">
        <title>Genome sequence of Mycobacterium aromaticivorans strain JS19b1T (= DSM 45407T).</title>
        <authorList>
            <person name="Kwak Y."/>
            <person name="Park G.-S."/>
            <person name="Li Q.X."/>
            <person name="Lee S.-E."/>
            <person name="Shin J.-H."/>
        </authorList>
    </citation>
    <scope>NUCLEOTIDE SEQUENCE [LARGE SCALE GENOMIC DNA]</scope>
    <source>
        <strain evidence="2">JS19b1</strain>
    </source>
</reference>
<name>A0A064CN60_9MYCO</name>
<dbReference type="STRING" id="1440774.Y900_015120"/>
<organism evidence="2 3">
    <name type="scientific">Mycolicibacterium aromaticivorans JS19b1 = JCM 16368</name>
    <dbReference type="NCBI Taxonomy" id="1440774"/>
    <lineage>
        <taxon>Bacteria</taxon>
        <taxon>Bacillati</taxon>
        <taxon>Actinomycetota</taxon>
        <taxon>Actinomycetes</taxon>
        <taxon>Mycobacteriales</taxon>
        <taxon>Mycobacteriaceae</taxon>
        <taxon>Mycolicibacterium</taxon>
    </lineage>
</organism>
<dbReference type="Proteomes" id="UP000022835">
    <property type="component" value="Unassembled WGS sequence"/>
</dbReference>
<protein>
    <recommendedName>
        <fullName evidence="4">PE-PGRS family protein</fullName>
    </recommendedName>
</protein>
<proteinExistence type="predicted"/>
<sequence length="454" mass="45009">MHAAVNYSGADFVASPAISARRAGRFTIASAAMITAGALVAGPATQSLPDEIQRRAIQAVELTGLSVTASPLTIYPQIVTNTVTNISALTQAIAADPLPVLSQIARNQLGYATEIGNAITGIPAGWETYMAGRGGTFLANLKVAIEQGNNAEIVNQLSSFVLYGALATITPIYNALLTYTPRGSTVSNPGIPQQIAQNFANAVGAIFSSTTLVNGIFQPIYGAALSVLATAGDIVGGLVQSVSAGDAVGAINTVVNTPGLFVNAVLNGWNNPKSAAPFPALLTFIPVAPPTDPANGVTVTGPSIGLLGRLLVSIPQAIAKAITPVTTTTASSTPATTAVSAAADSVQTKAVTARTTEVATATTSTEGSTAAAAASPTESATTEAAETVSTSEVSAPTAAAKTAKKTATSSTKASGDTGSAGKATGGKKSTAGSARSPRGKASSSSSSSSSSDAK</sequence>
<evidence type="ECO:0008006" key="4">
    <source>
        <dbReference type="Google" id="ProtNLM"/>
    </source>
</evidence>
<dbReference type="eggNOG" id="ENOG50323ZE">
    <property type="taxonomic scope" value="Bacteria"/>
</dbReference>
<comment type="caution">
    <text evidence="2">The sequence shown here is derived from an EMBL/GenBank/DDBJ whole genome shotgun (WGS) entry which is preliminary data.</text>
</comment>
<dbReference type="RefSeq" id="WP_036342822.1">
    <property type="nucleotide sequence ID" value="NZ_JALN02000001.1"/>
</dbReference>
<dbReference type="OrthoDB" id="4710986at2"/>
<feature type="region of interest" description="Disordered" evidence="1">
    <location>
        <begin position="326"/>
        <end position="454"/>
    </location>
</feature>
<gene>
    <name evidence="2" type="ORF">Y900_015120</name>
</gene>
<feature type="compositionally biased region" description="Low complexity" evidence="1">
    <location>
        <begin position="442"/>
        <end position="454"/>
    </location>
</feature>
<feature type="compositionally biased region" description="Low complexity" evidence="1">
    <location>
        <begin position="350"/>
        <end position="434"/>
    </location>
</feature>
<dbReference type="AlphaFoldDB" id="A0A064CN60"/>
<dbReference type="EMBL" id="JALN02000001">
    <property type="protein sequence ID" value="KDF00233.1"/>
    <property type="molecule type" value="Genomic_DNA"/>
</dbReference>